<protein>
    <submittedName>
        <fullName evidence="3">DNA polymerase-3 subunit delta</fullName>
    </submittedName>
</protein>
<organism evidence="3 4">
    <name type="scientific">Micromonospora humi</name>
    <dbReference type="NCBI Taxonomy" id="745366"/>
    <lineage>
        <taxon>Bacteria</taxon>
        <taxon>Bacillati</taxon>
        <taxon>Actinomycetota</taxon>
        <taxon>Actinomycetes</taxon>
        <taxon>Micromonosporales</taxon>
        <taxon>Micromonosporaceae</taxon>
        <taxon>Micromonospora</taxon>
    </lineage>
</organism>
<dbReference type="GO" id="GO:0006261">
    <property type="term" value="P:DNA-templated DNA replication"/>
    <property type="evidence" value="ECO:0007669"/>
    <property type="project" value="TreeGrafter"/>
</dbReference>
<dbReference type="AlphaFoldDB" id="A0A1C5ILH1"/>
<dbReference type="Proteomes" id="UP000199360">
    <property type="component" value="Unassembled WGS sequence"/>
</dbReference>
<dbReference type="PANTHER" id="PTHR11669:SF8">
    <property type="entry name" value="DNA POLYMERASE III SUBUNIT DELTA"/>
    <property type="match status" value="1"/>
</dbReference>
<reference evidence="4" key="1">
    <citation type="submission" date="2016-06" db="EMBL/GenBank/DDBJ databases">
        <authorList>
            <person name="Varghese N."/>
            <person name="Submissions Spin"/>
        </authorList>
    </citation>
    <scope>NUCLEOTIDE SEQUENCE [LARGE SCALE GENOMIC DNA]</scope>
    <source>
        <strain evidence="4">DSM 45647</strain>
    </source>
</reference>
<evidence type="ECO:0000259" key="2">
    <source>
        <dbReference type="SMART" id="SM00382"/>
    </source>
</evidence>
<accession>A0A1C5ILH1</accession>
<dbReference type="GO" id="GO:0003887">
    <property type="term" value="F:DNA-directed DNA polymerase activity"/>
    <property type="evidence" value="ECO:0007669"/>
    <property type="project" value="InterPro"/>
</dbReference>
<dbReference type="RefSeq" id="WP_091062755.1">
    <property type="nucleotide sequence ID" value="NZ_FMDM01000006.1"/>
</dbReference>
<dbReference type="GO" id="GO:0008408">
    <property type="term" value="F:3'-5' exonuclease activity"/>
    <property type="evidence" value="ECO:0007669"/>
    <property type="project" value="InterPro"/>
</dbReference>
<sequence>MTDVFADLVGQDEAVATLRRAAASAAALLRAGAPVATPAGGGDTDGYDDLDALAEQFDEPGDPRALGAGASGGDRGVPGGDPGASGGDPGASGGGSGEVAAAGADPGAGMTHAWIFTGPPGSGRSVAARAFAAALQCVHGTGCGTCPGCHTTLAGTHADVRLVVPEGLSISVGEMRALVLRAASTPSGGRWQVVIIEDADRLTEAAGNALLKAVEEPPPRTVFLLCAPSTHPDDISVTIRSRCRVVPLRQPPAGAVAEMLVRRDGIAPDVAQWAAAAAQGHVGRARRLARDPEARQRREAVLAVPRRLTGVGAAFDAASALIEAAEAEAAASVAEADETERAALQTALGAGGTGRGAAGAMRGAAGQLKELEKRQKSRATRAQRDALDRALVDLAGFYRDALTVALRAPVAPVHTDTATTAAAGAQKWDAEGSLRRLEAVLECRAAIEANVKPRIAVEAMMLSLWRG</sequence>
<dbReference type="SMART" id="SM00382">
    <property type="entry name" value="AAA"/>
    <property type="match status" value="1"/>
</dbReference>
<dbReference type="PANTHER" id="PTHR11669">
    <property type="entry name" value="REPLICATION FACTOR C / DNA POLYMERASE III GAMMA-TAU SUBUNIT"/>
    <property type="match status" value="1"/>
</dbReference>
<proteinExistence type="predicted"/>
<dbReference type="SUPFAM" id="SSF52540">
    <property type="entry name" value="P-loop containing nucleoside triphosphate hydrolases"/>
    <property type="match status" value="1"/>
</dbReference>
<evidence type="ECO:0000313" key="3">
    <source>
        <dbReference type="EMBL" id="SCG59154.1"/>
    </source>
</evidence>
<feature type="domain" description="AAA+ ATPase" evidence="2">
    <location>
        <begin position="110"/>
        <end position="251"/>
    </location>
</feature>
<name>A0A1C5ILH1_9ACTN</name>
<dbReference type="EMBL" id="FMDM01000006">
    <property type="protein sequence ID" value="SCG59154.1"/>
    <property type="molecule type" value="Genomic_DNA"/>
</dbReference>
<evidence type="ECO:0000256" key="1">
    <source>
        <dbReference type="SAM" id="MobiDB-lite"/>
    </source>
</evidence>
<dbReference type="InterPro" id="IPR003593">
    <property type="entry name" value="AAA+_ATPase"/>
</dbReference>
<dbReference type="NCBIfam" id="NF005926">
    <property type="entry name" value="PRK07940.1"/>
    <property type="match status" value="1"/>
</dbReference>
<dbReference type="InterPro" id="IPR004622">
    <property type="entry name" value="DNA_pol_HolB"/>
</dbReference>
<dbReference type="NCBIfam" id="TIGR00678">
    <property type="entry name" value="holB"/>
    <property type="match status" value="1"/>
</dbReference>
<dbReference type="Pfam" id="PF13177">
    <property type="entry name" value="DNA_pol3_delta2"/>
    <property type="match status" value="1"/>
</dbReference>
<dbReference type="InterPro" id="IPR027417">
    <property type="entry name" value="P-loop_NTPase"/>
</dbReference>
<dbReference type="InterPro" id="IPR050238">
    <property type="entry name" value="DNA_Rep/Repair_Clamp_Loader"/>
</dbReference>
<gene>
    <name evidence="3" type="ORF">GA0070213_106161</name>
</gene>
<feature type="region of interest" description="Disordered" evidence="1">
    <location>
        <begin position="57"/>
        <end position="104"/>
    </location>
</feature>
<feature type="compositionally biased region" description="Gly residues" evidence="1">
    <location>
        <begin position="69"/>
        <end position="97"/>
    </location>
</feature>
<dbReference type="OrthoDB" id="9809531at2"/>
<dbReference type="Gene3D" id="3.40.50.300">
    <property type="entry name" value="P-loop containing nucleotide triphosphate hydrolases"/>
    <property type="match status" value="1"/>
</dbReference>
<evidence type="ECO:0000313" key="4">
    <source>
        <dbReference type="Proteomes" id="UP000199360"/>
    </source>
</evidence>
<keyword evidence="4" id="KW-1185">Reference proteome</keyword>
<dbReference type="STRING" id="745366.GA0070213_106161"/>